<dbReference type="CDD" id="cd03127">
    <property type="entry name" value="tetraspanin_LEL"/>
    <property type="match status" value="1"/>
</dbReference>
<dbReference type="InterPro" id="IPR008952">
    <property type="entry name" value="Tetraspanin_EC2_sf"/>
</dbReference>
<evidence type="ECO:0000256" key="3">
    <source>
        <dbReference type="ARBA" id="ARBA00022989"/>
    </source>
</evidence>
<protein>
    <submittedName>
        <fullName evidence="6">Protein late bloomer</fullName>
    </submittedName>
</protein>
<reference evidence="6" key="1">
    <citation type="submission" date="2014-11" db="EMBL/GenBank/DDBJ databases">
        <authorList>
            <person name="Geib S."/>
        </authorList>
    </citation>
    <scope>NUCLEOTIDE SEQUENCE</scope>
</reference>
<keyword evidence="2 5" id="KW-0812">Transmembrane</keyword>
<feature type="transmembrane region" description="Helical" evidence="5">
    <location>
        <begin position="52"/>
        <end position="73"/>
    </location>
</feature>
<evidence type="ECO:0000313" key="6">
    <source>
        <dbReference type="EMBL" id="JAD12318.1"/>
    </source>
</evidence>
<dbReference type="Pfam" id="PF00335">
    <property type="entry name" value="Tetraspanin"/>
    <property type="match status" value="1"/>
</dbReference>
<gene>
    <name evidence="6" type="primary">lbm_10</name>
    <name evidence="6" type="ORF">g.48176</name>
</gene>
<dbReference type="AlphaFoldDB" id="A0A0A1XP61"/>
<organism evidence="6">
    <name type="scientific">Zeugodacus cucurbitae</name>
    <name type="common">Melon fruit fly</name>
    <name type="synonym">Bactrocera cucurbitae</name>
    <dbReference type="NCBI Taxonomy" id="28588"/>
    <lineage>
        <taxon>Eukaryota</taxon>
        <taxon>Metazoa</taxon>
        <taxon>Ecdysozoa</taxon>
        <taxon>Arthropoda</taxon>
        <taxon>Hexapoda</taxon>
        <taxon>Insecta</taxon>
        <taxon>Pterygota</taxon>
        <taxon>Neoptera</taxon>
        <taxon>Endopterygota</taxon>
        <taxon>Diptera</taxon>
        <taxon>Brachycera</taxon>
        <taxon>Muscomorpha</taxon>
        <taxon>Tephritoidea</taxon>
        <taxon>Tephritidae</taxon>
        <taxon>Zeugodacus</taxon>
        <taxon>Zeugodacus</taxon>
    </lineage>
</organism>
<evidence type="ECO:0000256" key="2">
    <source>
        <dbReference type="ARBA" id="ARBA00022692"/>
    </source>
</evidence>
<evidence type="ECO:0000256" key="1">
    <source>
        <dbReference type="ARBA" id="ARBA00004141"/>
    </source>
</evidence>
<accession>A0A0A1XP61</accession>
<dbReference type="SUPFAM" id="SSF48652">
    <property type="entry name" value="Tetraspanin"/>
    <property type="match status" value="1"/>
</dbReference>
<feature type="transmembrane region" description="Helical" evidence="5">
    <location>
        <begin position="191"/>
        <end position="212"/>
    </location>
</feature>
<evidence type="ECO:0000256" key="5">
    <source>
        <dbReference type="SAM" id="Phobius"/>
    </source>
</evidence>
<keyword evidence="4 5" id="KW-0472">Membrane</keyword>
<dbReference type="GO" id="GO:0016020">
    <property type="term" value="C:membrane"/>
    <property type="evidence" value="ECO:0007669"/>
    <property type="project" value="UniProtKB-SubCell"/>
</dbReference>
<sequence>MALTTAFSRSCLQWAVIVFSTLSLIIGVLSVVACIFELEKFTDSSAEYREKLVQLAAVSLLTLSSFVGCLGAVNGSVRILCCYITLLITLIASHIWKLHRYNEDKQMTATEKILTSAWMSELVKKGAMDPIHEAYECCGFTNSLDYVNHNMKIPLSCYRSEGGLRSIYPFEEGCLVALKRSYMSIYRYERLGHSLLIGFEVIGILISLLLICKLLTKSRRYSY</sequence>
<proteinExistence type="predicted"/>
<reference evidence="6" key="2">
    <citation type="journal article" date="2015" name="Gigascience">
        <title>Reconstructing a comprehensive transcriptome assembly of a white-pupal translocated strain of the pest fruit fly Bactrocera cucurbitae.</title>
        <authorList>
            <person name="Sim S.B."/>
            <person name="Calla B."/>
            <person name="Hall B."/>
            <person name="DeRego T."/>
            <person name="Geib S.M."/>
        </authorList>
    </citation>
    <scope>NUCLEOTIDE SEQUENCE</scope>
</reference>
<name>A0A0A1XP61_ZEUCU</name>
<dbReference type="EMBL" id="GBXI01001974">
    <property type="protein sequence ID" value="JAD12318.1"/>
    <property type="molecule type" value="Transcribed_RNA"/>
</dbReference>
<dbReference type="Gene3D" id="1.10.1450.10">
    <property type="entry name" value="Tetraspanin"/>
    <property type="match status" value="1"/>
</dbReference>
<dbReference type="OrthoDB" id="6239677at2759"/>
<comment type="subcellular location">
    <subcellularLocation>
        <location evidence="1">Membrane</location>
        <topology evidence="1">Multi-pass membrane protein</topology>
    </subcellularLocation>
</comment>
<dbReference type="GeneID" id="105209873"/>
<evidence type="ECO:0000256" key="4">
    <source>
        <dbReference type="ARBA" id="ARBA00023136"/>
    </source>
</evidence>
<feature type="transmembrane region" description="Helical" evidence="5">
    <location>
        <begin position="80"/>
        <end position="96"/>
    </location>
</feature>
<feature type="transmembrane region" description="Helical" evidence="5">
    <location>
        <begin position="12"/>
        <end position="32"/>
    </location>
</feature>
<keyword evidence="3 5" id="KW-1133">Transmembrane helix</keyword>
<dbReference type="InterPro" id="IPR018499">
    <property type="entry name" value="Tetraspanin/Peripherin"/>
</dbReference>